<sequence>MAEQGKSGSRDGGGTSKEQRMVHDKKAVVKVVSNQTSEKRYESQKNGLHIQIRGTGFGKQDCVREGECTPVMERDAWMSRRYNCV</sequence>
<dbReference type="KEGG" id="gtr:GLOTRDRAFT_114740"/>
<evidence type="ECO:0000313" key="2">
    <source>
        <dbReference type="EMBL" id="EPQ58280.1"/>
    </source>
</evidence>
<feature type="region of interest" description="Disordered" evidence="1">
    <location>
        <begin position="1"/>
        <end position="25"/>
    </location>
</feature>
<protein>
    <submittedName>
        <fullName evidence="2">Uncharacterized protein</fullName>
    </submittedName>
</protein>
<organism evidence="2 3">
    <name type="scientific">Gloeophyllum trabeum (strain ATCC 11539 / FP-39264 / Madison 617)</name>
    <name type="common">Brown rot fungus</name>
    <dbReference type="NCBI Taxonomy" id="670483"/>
    <lineage>
        <taxon>Eukaryota</taxon>
        <taxon>Fungi</taxon>
        <taxon>Dikarya</taxon>
        <taxon>Basidiomycota</taxon>
        <taxon>Agaricomycotina</taxon>
        <taxon>Agaricomycetes</taxon>
        <taxon>Gloeophyllales</taxon>
        <taxon>Gloeophyllaceae</taxon>
        <taxon>Gloeophyllum</taxon>
    </lineage>
</organism>
<dbReference type="RefSeq" id="XP_007863506.1">
    <property type="nucleotide sequence ID" value="XM_007865315.1"/>
</dbReference>
<gene>
    <name evidence="2" type="ORF">GLOTRDRAFT_114740</name>
</gene>
<proteinExistence type="predicted"/>
<dbReference type="EMBL" id="KB469298">
    <property type="protein sequence ID" value="EPQ58280.1"/>
    <property type="molecule type" value="Genomic_DNA"/>
</dbReference>
<dbReference type="AlphaFoldDB" id="S7RU80"/>
<evidence type="ECO:0000313" key="3">
    <source>
        <dbReference type="Proteomes" id="UP000030669"/>
    </source>
</evidence>
<name>S7RU80_GLOTA</name>
<keyword evidence="3" id="KW-1185">Reference proteome</keyword>
<accession>S7RU80</accession>
<evidence type="ECO:0000256" key="1">
    <source>
        <dbReference type="SAM" id="MobiDB-lite"/>
    </source>
</evidence>
<dbReference type="HOGENOM" id="CLU_2512844_0_0_1"/>
<dbReference type="Proteomes" id="UP000030669">
    <property type="component" value="Unassembled WGS sequence"/>
</dbReference>
<dbReference type="GeneID" id="19299932"/>
<reference evidence="2 3" key="1">
    <citation type="journal article" date="2012" name="Science">
        <title>The Paleozoic origin of enzymatic lignin decomposition reconstructed from 31 fungal genomes.</title>
        <authorList>
            <person name="Floudas D."/>
            <person name="Binder M."/>
            <person name="Riley R."/>
            <person name="Barry K."/>
            <person name="Blanchette R.A."/>
            <person name="Henrissat B."/>
            <person name="Martinez A.T."/>
            <person name="Otillar R."/>
            <person name="Spatafora J.W."/>
            <person name="Yadav J.S."/>
            <person name="Aerts A."/>
            <person name="Benoit I."/>
            <person name="Boyd A."/>
            <person name="Carlson A."/>
            <person name="Copeland A."/>
            <person name="Coutinho P.M."/>
            <person name="de Vries R.P."/>
            <person name="Ferreira P."/>
            <person name="Findley K."/>
            <person name="Foster B."/>
            <person name="Gaskell J."/>
            <person name="Glotzer D."/>
            <person name="Gorecki P."/>
            <person name="Heitman J."/>
            <person name="Hesse C."/>
            <person name="Hori C."/>
            <person name="Igarashi K."/>
            <person name="Jurgens J.A."/>
            <person name="Kallen N."/>
            <person name="Kersten P."/>
            <person name="Kohler A."/>
            <person name="Kuees U."/>
            <person name="Kumar T.K.A."/>
            <person name="Kuo A."/>
            <person name="LaButti K."/>
            <person name="Larrondo L.F."/>
            <person name="Lindquist E."/>
            <person name="Ling A."/>
            <person name="Lombard V."/>
            <person name="Lucas S."/>
            <person name="Lundell T."/>
            <person name="Martin R."/>
            <person name="McLaughlin D.J."/>
            <person name="Morgenstern I."/>
            <person name="Morin E."/>
            <person name="Murat C."/>
            <person name="Nagy L.G."/>
            <person name="Nolan M."/>
            <person name="Ohm R.A."/>
            <person name="Patyshakuliyeva A."/>
            <person name="Rokas A."/>
            <person name="Ruiz-Duenas F.J."/>
            <person name="Sabat G."/>
            <person name="Salamov A."/>
            <person name="Samejima M."/>
            <person name="Schmutz J."/>
            <person name="Slot J.C."/>
            <person name="St John F."/>
            <person name="Stenlid J."/>
            <person name="Sun H."/>
            <person name="Sun S."/>
            <person name="Syed K."/>
            <person name="Tsang A."/>
            <person name="Wiebenga A."/>
            <person name="Young D."/>
            <person name="Pisabarro A."/>
            <person name="Eastwood D.C."/>
            <person name="Martin F."/>
            <person name="Cullen D."/>
            <person name="Grigoriev I.V."/>
            <person name="Hibbett D.S."/>
        </authorList>
    </citation>
    <scope>NUCLEOTIDE SEQUENCE [LARGE SCALE GENOMIC DNA]</scope>
    <source>
        <strain evidence="2 3">ATCC 11539</strain>
    </source>
</reference>